<dbReference type="Gene3D" id="3.20.20.70">
    <property type="entry name" value="Aldolase class I"/>
    <property type="match status" value="1"/>
</dbReference>
<evidence type="ECO:0000256" key="1">
    <source>
        <dbReference type="ARBA" id="ARBA00009881"/>
    </source>
</evidence>
<organism evidence="6 7">
    <name type="scientific">Alkalicaulis satelles</name>
    <dbReference type="NCBI Taxonomy" id="2609175"/>
    <lineage>
        <taxon>Bacteria</taxon>
        <taxon>Pseudomonadati</taxon>
        <taxon>Pseudomonadota</taxon>
        <taxon>Alphaproteobacteria</taxon>
        <taxon>Maricaulales</taxon>
        <taxon>Maricaulaceae</taxon>
        <taxon>Alkalicaulis</taxon>
    </lineage>
</organism>
<dbReference type="FunFam" id="3.20.20.70:FF:000210">
    <property type="entry name" value="2-nitropropane dioxygenase"/>
    <property type="match status" value="1"/>
</dbReference>
<evidence type="ECO:0000313" key="7">
    <source>
        <dbReference type="Proteomes" id="UP000325122"/>
    </source>
</evidence>
<accession>A0A5M6ZK51</accession>
<sequence>MAGLDILKGKLSVPVIGAPLFIISNPKLVIAQCKAGVVGSFPALNARPQSQLDEWLDEITSELDSYNKANPDKPAAPFAVNQIVHRSNDRLEADLATCAKYKVPLVITSLGAREELNQAVHSWGGKTLHDIINIKFAHKALEKGADGLIPVCTGAGGHAGVMSPFALVSEIREFFDGPVALSGSIATGAGVLAAQAMGADYAYIGSAFIATEEARCGEDYKQGIVDGTADDIVYTNLFTGIHGNYLRRSIEQAGLDPDKLPESDPSAMNFGSGGNSAAKAWKDIWGSGQGIGAVKAIQSAGGYVSQLQAEYEAAKARLMSL</sequence>
<keyword evidence="5 6" id="KW-0503">Monooxygenase</keyword>
<comment type="caution">
    <text evidence="6">The sequence shown here is derived from an EMBL/GenBank/DDBJ whole genome shotgun (WGS) entry which is preliminary data.</text>
</comment>
<keyword evidence="2" id="KW-0285">Flavoprotein</keyword>
<keyword evidence="4" id="KW-0560">Oxidoreductase</keyword>
<dbReference type="CDD" id="cd04730">
    <property type="entry name" value="NPD_like"/>
    <property type="match status" value="1"/>
</dbReference>
<evidence type="ECO:0000256" key="3">
    <source>
        <dbReference type="ARBA" id="ARBA00022643"/>
    </source>
</evidence>
<evidence type="ECO:0000256" key="2">
    <source>
        <dbReference type="ARBA" id="ARBA00022630"/>
    </source>
</evidence>
<dbReference type="InterPro" id="IPR004136">
    <property type="entry name" value="NMO"/>
</dbReference>
<dbReference type="PANTHER" id="PTHR42747:SF4">
    <property type="entry name" value="BLR1330 PROTEIN"/>
    <property type="match status" value="1"/>
</dbReference>
<dbReference type="RefSeq" id="WP_150022243.1">
    <property type="nucleotide sequence ID" value="NZ_VWOJ01000001.1"/>
</dbReference>
<dbReference type="SUPFAM" id="SSF51412">
    <property type="entry name" value="Inosine monophosphate dehydrogenase (IMPDH)"/>
    <property type="match status" value="1"/>
</dbReference>
<dbReference type="Pfam" id="PF03060">
    <property type="entry name" value="NMO"/>
    <property type="match status" value="1"/>
</dbReference>
<reference evidence="6 7" key="1">
    <citation type="submission" date="2019-09" db="EMBL/GenBank/DDBJ databases">
        <authorList>
            <person name="Kevbrin V."/>
            <person name="Grouzdev D.S."/>
        </authorList>
    </citation>
    <scope>NUCLEOTIDE SEQUENCE [LARGE SCALE GENOMIC DNA]</scope>
    <source>
        <strain evidence="6 7">G-192</strain>
    </source>
</reference>
<dbReference type="Proteomes" id="UP000325122">
    <property type="component" value="Unassembled WGS sequence"/>
</dbReference>
<name>A0A5M6ZK51_9PROT</name>
<proteinExistence type="inferred from homology"/>
<dbReference type="EMBL" id="VWOJ01000001">
    <property type="protein sequence ID" value="KAA5805212.1"/>
    <property type="molecule type" value="Genomic_DNA"/>
</dbReference>
<keyword evidence="3" id="KW-0288">FMN</keyword>
<dbReference type="AlphaFoldDB" id="A0A5M6ZK51"/>
<comment type="similarity">
    <text evidence="1">Belongs to the nitronate monooxygenase family. NMO class I subfamily.</text>
</comment>
<dbReference type="InterPro" id="IPR013785">
    <property type="entry name" value="Aldolase_TIM"/>
</dbReference>
<dbReference type="PANTHER" id="PTHR42747">
    <property type="entry name" value="NITRONATE MONOOXYGENASE-RELATED"/>
    <property type="match status" value="1"/>
</dbReference>
<evidence type="ECO:0000256" key="4">
    <source>
        <dbReference type="ARBA" id="ARBA00023002"/>
    </source>
</evidence>
<gene>
    <name evidence="6" type="ORF">F1654_04305</name>
</gene>
<keyword evidence="7" id="KW-1185">Reference proteome</keyword>
<protein>
    <submittedName>
        <fullName evidence="6">Nitronate monooxygenase</fullName>
    </submittedName>
</protein>
<evidence type="ECO:0000313" key="6">
    <source>
        <dbReference type="EMBL" id="KAA5805212.1"/>
    </source>
</evidence>
<evidence type="ECO:0000256" key="5">
    <source>
        <dbReference type="ARBA" id="ARBA00023033"/>
    </source>
</evidence>
<dbReference type="GO" id="GO:0018580">
    <property type="term" value="F:nitronate monooxygenase activity"/>
    <property type="evidence" value="ECO:0007669"/>
    <property type="project" value="InterPro"/>
</dbReference>